<feature type="region of interest" description="Disordered" evidence="2">
    <location>
        <begin position="1"/>
        <end position="24"/>
    </location>
</feature>
<dbReference type="OrthoDB" id="1936016at2759"/>
<dbReference type="PANTHER" id="PTHR32046">
    <property type="entry name" value="G DOMAIN-CONTAINING PROTEIN"/>
    <property type="match status" value="1"/>
</dbReference>
<evidence type="ECO:0000256" key="1">
    <source>
        <dbReference type="SAM" id="Coils"/>
    </source>
</evidence>
<reference evidence="4 5" key="1">
    <citation type="journal article" date="2018" name="Cell">
        <title>The Chara Genome: Secondary Complexity and Implications for Plant Terrestrialization.</title>
        <authorList>
            <person name="Nishiyama T."/>
            <person name="Sakayama H."/>
            <person name="Vries J.D."/>
            <person name="Buschmann H."/>
            <person name="Saint-Marcoux D."/>
            <person name="Ullrich K.K."/>
            <person name="Haas F.B."/>
            <person name="Vanderstraeten L."/>
            <person name="Becker D."/>
            <person name="Lang D."/>
            <person name="Vosolsobe S."/>
            <person name="Rombauts S."/>
            <person name="Wilhelmsson P.K.I."/>
            <person name="Janitza P."/>
            <person name="Kern R."/>
            <person name="Heyl A."/>
            <person name="Rumpler F."/>
            <person name="Villalobos L.I.A.C."/>
            <person name="Clay J.M."/>
            <person name="Skokan R."/>
            <person name="Toyoda A."/>
            <person name="Suzuki Y."/>
            <person name="Kagoshima H."/>
            <person name="Schijlen E."/>
            <person name="Tajeshwar N."/>
            <person name="Catarino B."/>
            <person name="Hetherington A.J."/>
            <person name="Saltykova A."/>
            <person name="Bonnot C."/>
            <person name="Breuninger H."/>
            <person name="Symeonidi A."/>
            <person name="Radhakrishnan G.V."/>
            <person name="Van Nieuwerburgh F."/>
            <person name="Deforce D."/>
            <person name="Chang C."/>
            <person name="Karol K.G."/>
            <person name="Hedrich R."/>
            <person name="Ulvskov P."/>
            <person name="Glockner G."/>
            <person name="Delwiche C.F."/>
            <person name="Petrasek J."/>
            <person name="Van de Peer Y."/>
            <person name="Friml J."/>
            <person name="Beilby M."/>
            <person name="Dolan L."/>
            <person name="Kohara Y."/>
            <person name="Sugano S."/>
            <person name="Fujiyama A."/>
            <person name="Delaux P.-M."/>
            <person name="Quint M."/>
            <person name="TheiBen G."/>
            <person name="Hagemann M."/>
            <person name="Harholt J."/>
            <person name="Dunand C."/>
            <person name="Zachgo S."/>
            <person name="Langdale J."/>
            <person name="Maumus F."/>
            <person name="Straeten D.V.D."/>
            <person name="Gould S.B."/>
            <person name="Rensing S.A."/>
        </authorList>
    </citation>
    <scope>NUCLEOTIDE SEQUENCE [LARGE SCALE GENOMIC DNA]</scope>
    <source>
        <strain evidence="4 5">S276</strain>
    </source>
</reference>
<evidence type="ECO:0000313" key="5">
    <source>
        <dbReference type="Proteomes" id="UP000265515"/>
    </source>
</evidence>
<dbReference type="STRING" id="69332.A0A388L0X3"/>
<dbReference type="Pfam" id="PF26633">
    <property type="entry name" value="DUF8206"/>
    <property type="match status" value="1"/>
</dbReference>
<proteinExistence type="predicted"/>
<evidence type="ECO:0000313" key="4">
    <source>
        <dbReference type="EMBL" id="GBG75931.1"/>
    </source>
</evidence>
<dbReference type="EMBL" id="BFEA01000234">
    <property type="protein sequence ID" value="GBG75931.1"/>
    <property type="molecule type" value="Genomic_DNA"/>
</dbReference>
<protein>
    <recommendedName>
        <fullName evidence="3">DUF8206 domain-containing protein</fullName>
    </recommendedName>
</protein>
<dbReference type="PROSITE" id="PS00675">
    <property type="entry name" value="SIGMA54_INTERACT_1"/>
    <property type="match status" value="1"/>
</dbReference>
<evidence type="ECO:0000259" key="3">
    <source>
        <dbReference type="Pfam" id="PF26633"/>
    </source>
</evidence>
<dbReference type="SUPFAM" id="SSF52540">
    <property type="entry name" value="P-loop containing nucleoside triphosphate hydrolases"/>
    <property type="match status" value="1"/>
</dbReference>
<sequence>MGMMDSNRPGGEQCDTGSSVGGFRSRSGKVVIERSALGRRASLGDLYDICTDSFCQENGRNITVLSKSADVLTTACPSVRTSYTFDDSLSARFQTLGVSSPLKMSILGGLLTPEGAGRFLVERDPIGSTTAGGRRGCAKATLFCQVIASELNLDLSSACAQRMSEEIASILAVSPNATGMATHFVSRIVLGATLVVSVTVNPAGANAAELRMDVLQEKLSQCLTAIQASLDLSASTDRTKTTGKGRQLGVAEDLQDNDSCADGGAFITYPTIGVVQQEDGRAGGEAEKEEEEEEKVEEEKGEEIVFTVRMFADFVPREGTGGASQTLRDLEEVLREVLQIRDKNRRLAVPVIIYLSPLAEVLLSPPCGWVGKYSCYGPSAAATGVSRDSPLLPLHPDKDTVALTEELFQELHDLQAAVEVLPSEMEKARRCHSEAAVAKSDDIECVQNLGRILSTSVEALMQEVGNLTIRIRRSQGDQDSSDIRTTLDSIRGRLGLRRLRDLVAEQQRRLKCKVSFVEYLKANGIGFIAHVGDKGSVLQKISTRHKEDSTYVLVHHHEAPDGELWRKNVEMLKHLVVDSGGGGQARTGEGSSGMVTNAPFFYYVELQRAHSHDMLLSELSLQGSISPLLTEMETGRMASIKEESWAHERFRGGVALPAEEGHIPRTEIRFYMRGKLVHEDLAELMDTITRLCLVRCSSQAESSVEEVSISKGGPIKGTTPLKIKCPGAMHGKCCSDKQVWHCNKCYEEVEYDWDGHVCCNCGRYSLQSLSYLCRDSNHHGGYLSYGETDDLTKELNNLPMRQEINILLLGETGVGKSTFINAFANYLTFDEMEHVKDDVVALIPSQFTVYNMDSYTPTIVSIGKRDSNEDASPGQSSTQSCQAYRFNHGQYEIRLIDTPGIGDTRGIETDKKNFDNILRFVSYHKQIHGICILLKPNNARLNIMFRFCINELLSHLHKSAKDSMVFMFTNSRSTNYRPGDTMLPLQEMLNKIRHSPPYVDIPLSKDTIYCLDSEAFRFLAAVKQGVKFTDEEKSDFAKSWTKSSQESRRLMDRLLTLPPHIVQHTVSINEARRLIDNLLEPLTDISKAILANKKAIVEKRREDVSSTNLEELKSKLYVPTVNVKYIKLPHPAMVCTGSTCRETVTVNGIHSYHYKNRCCSPCHAKGWWFFPPEMEKVNLHTVWWCQTMGWNGKCRNCRCDWSLHMYIMHETRLVHEEQRDDHVQSQIKTIEDAQIEYQRCIWQMEEEEKTLDEEQQVIRTALARFCVFLKRNAITMYNDSTVEYLDHLIKQEQDLQAEGRSNPEIREGLLKLKQDHIEQVRLLSDAQSDIGMSDNPATAAISTALITPEDIQSNVQHLFALKICGSKIKGAMEAFEDLRARQFSYSEVVVKKPLQSAPLKERMWGWFSAPIRAVGQVVIDSIHGSAQQPRKHNRGA</sequence>
<gene>
    <name evidence="4" type="ORF">CBR_g21173</name>
</gene>
<feature type="region of interest" description="Disordered" evidence="2">
    <location>
        <begin position="278"/>
        <end position="298"/>
    </location>
</feature>
<dbReference type="InterPro" id="IPR025662">
    <property type="entry name" value="Sigma_54_int_dom_ATP-bd_1"/>
</dbReference>
<keyword evidence="5" id="KW-1185">Reference proteome</keyword>
<comment type="caution">
    <text evidence="4">The sequence shown here is derived from an EMBL/GenBank/DDBJ whole genome shotgun (WGS) entry which is preliminary data.</text>
</comment>
<keyword evidence="1" id="KW-0175">Coiled coil</keyword>
<accession>A0A388L0X3</accession>
<feature type="compositionally biased region" description="Acidic residues" evidence="2">
    <location>
        <begin position="287"/>
        <end position="298"/>
    </location>
</feature>
<dbReference type="InterPro" id="IPR058519">
    <property type="entry name" value="DUF8206"/>
</dbReference>
<name>A0A388L0X3_CHABU</name>
<dbReference type="InterPro" id="IPR027417">
    <property type="entry name" value="P-loop_NTPase"/>
</dbReference>
<dbReference type="Gene3D" id="3.40.50.300">
    <property type="entry name" value="P-loop containing nucleotide triphosphate hydrolases"/>
    <property type="match status" value="1"/>
</dbReference>
<evidence type="ECO:0000256" key="2">
    <source>
        <dbReference type="SAM" id="MobiDB-lite"/>
    </source>
</evidence>
<dbReference type="PANTHER" id="PTHR32046:SF11">
    <property type="entry name" value="IMMUNE-ASSOCIATED NUCLEOTIDE-BINDING PROTEIN 10-LIKE"/>
    <property type="match status" value="1"/>
</dbReference>
<dbReference type="Gramene" id="GBG75931">
    <property type="protein sequence ID" value="GBG75931"/>
    <property type="gene ID" value="CBR_g21173"/>
</dbReference>
<dbReference type="Proteomes" id="UP000265515">
    <property type="component" value="Unassembled WGS sequence"/>
</dbReference>
<feature type="coiled-coil region" evidence="1">
    <location>
        <begin position="1230"/>
        <end position="1264"/>
    </location>
</feature>
<feature type="domain" description="DUF8206" evidence="3">
    <location>
        <begin position="1127"/>
        <end position="1209"/>
    </location>
</feature>
<organism evidence="4 5">
    <name type="scientific">Chara braunii</name>
    <name type="common">Braun's stonewort</name>
    <dbReference type="NCBI Taxonomy" id="69332"/>
    <lineage>
        <taxon>Eukaryota</taxon>
        <taxon>Viridiplantae</taxon>
        <taxon>Streptophyta</taxon>
        <taxon>Charophyceae</taxon>
        <taxon>Charales</taxon>
        <taxon>Characeae</taxon>
        <taxon>Chara</taxon>
    </lineage>
</organism>